<dbReference type="Proteomes" id="UP000838763">
    <property type="component" value="Unassembled WGS sequence"/>
</dbReference>
<dbReference type="AlphaFoldDB" id="A0A9P1H5M3"/>
<dbReference type="PANTHER" id="PTHR35870:SF6">
    <property type="entry name" value="MGS207 PROTEIN"/>
    <property type="match status" value="1"/>
</dbReference>
<name>A0A9P1H5M3_9PEZI</name>
<reference evidence="2" key="1">
    <citation type="submission" date="2022-11" db="EMBL/GenBank/DDBJ databases">
        <authorList>
            <person name="Scott C."/>
            <person name="Bruce N."/>
        </authorList>
    </citation>
    <scope>NUCLEOTIDE SEQUENCE</scope>
</reference>
<proteinExistence type="predicted"/>
<keyword evidence="1" id="KW-0560">Oxidoreductase</keyword>
<evidence type="ECO:0000313" key="2">
    <source>
        <dbReference type="EMBL" id="CAI4216381.1"/>
    </source>
</evidence>
<evidence type="ECO:0000313" key="3">
    <source>
        <dbReference type="Proteomes" id="UP000838763"/>
    </source>
</evidence>
<comment type="caution">
    <text evidence="2">The sequence shown here is derived from an EMBL/GenBank/DDBJ whole genome shotgun (WGS) entry which is preliminary data.</text>
</comment>
<evidence type="ECO:0008006" key="4">
    <source>
        <dbReference type="Google" id="ProtNLM"/>
    </source>
</evidence>
<dbReference type="InterPro" id="IPR025337">
    <property type="entry name" value="Questin_oxidase-like"/>
</dbReference>
<organism evidence="2 3">
    <name type="scientific">Parascedosporium putredinis</name>
    <dbReference type="NCBI Taxonomy" id="1442378"/>
    <lineage>
        <taxon>Eukaryota</taxon>
        <taxon>Fungi</taxon>
        <taxon>Dikarya</taxon>
        <taxon>Ascomycota</taxon>
        <taxon>Pezizomycotina</taxon>
        <taxon>Sordariomycetes</taxon>
        <taxon>Hypocreomycetidae</taxon>
        <taxon>Microascales</taxon>
        <taxon>Microascaceae</taxon>
        <taxon>Parascedosporium</taxon>
    </lineage>
</organism>
<accession>A0A9P1H5M3</accession>
<protein>
    <recommendedName>
        <fullName evidence="4">MGS207 protein</fullName>
    </recommendedName>
</protein>
<dbReference type="PANTHER" id="PTHR35870">
    <property type="entry name" value="PROTEIN, PUTATIVE (AFU_ORTHOLOGUE AFUA_5G03330)-RELATED"/>
    <property type="match status" value="1"/>
</dbReference>
<dbReference type="Pfam" id="PF14027">
    <property type="entry name" value="Questin_oxidase"/>
    <property type="match status" value="1"/>
</dbReference>
<dbReference type="GO" id="GO:0016491">
    <property type="term" value="F:oxidoreductase activity"/>
    <property type="evidence" value="ECO:0007669"/>
    <property type="project" value="UniProtKB-KW"/>
</dbReference>
<gene>
    <name evidence="2" type="ORF">PPNO1_LOCUS6036</name>
</gene>
<evidence type="ECO:0000256" key="1">
    <source>
        <dbReference type="ARBA" id="ARBA00023002"/>
    </source>
</evidence>
<sequence>MSSFLSYIPVVNRLVSSHTPADQVFDLSPPETHNIETNPDRRARRLKHLIKANHANYSILYHDLRFHNHNAYILTSAYLLGANEDQLRTLYEKQIGELEPWSESPCEITEDDWVEYLGDGTYQRAFVDFFEDQLVMRFSYDWKKLLENYMFQDKRPLISGLFGGLGHPLIHFGYAYEVNSKELAIEALTMSAVQLNYFHKYLDNPSYTQPSSFSTYSLAELLEKVRADSRFKDLFPTRRLENIDQLFENHESLVMEYWNAWEIKDPEQQFEECQATAVSLLVATVAPGTHSYNYLLVHVLTTSHAIRVLLPLIPEKFHAILVRGWVLYTLAIYISLLRPEIDPDYVDPSAILKDAHFVEAVRAIKGVAQTWGDVHERHLAAAVRFVDDFHGWNFTQ</sequence>
<dbReference type="EMBL" id="CALLCH030000015">
    <property type="protein sequence ID" value="CAI4216381.1"/>
    <property type="molecule type" value="Genomic_DNA"/>
</dbReference>
<keyword evidence="3" id="KW-1185">Reference proteome</keyword>
<dbReference type="OrthoDB" id="10265971at2759"/>